<dbReference type="Pfam" id="PF03781">
    <property type="entry name" value="FGE-sulfatase"/>
    <property type="match status" value="1"/>
</dbReference>
<dbReference type="CDD" id="cd00146">
    <property type="entry name" value="PKD"/>
    <property type="match status" value="1"/>
</dbReference>
<accession>A0AA48K9N2</accession>
<evidence type="ECO:0000259" key="2">
    <source>
        <dbReference type="Pfam" id="PF03781"/>
    </source>
</evidence>
<reference evidence="4" key="1">
    <citation type="journal article" date="2023" name="Int. J. Syst. Evol. Microbiol.">
        <title>Mesoterricola silvestris gen. nov., sp. nov., Mesoterricola sediminis sp. nov., Geothrix oryzae sp. nov., Geothrix edaphica sp. nov., Geothrix rubra sp. nov., and Geothrix limicola sp. nov., six novel members of Acidobacteriota isolated from soils.</title>
        <authorList>
            <person name="Itoh H."/>
            <person name="Sugisawa Y."/>
            <person name="Mise K."/>
            <person name="Xu Z."/>
            <person name="Kuniyasu M."/>
            <person name="Ushijima N."/>
            <person name="Kawano K."/>
            <person name="Kobayashi E."/>
            <person name="Shiratori Y."/>
            <person name="Masuda Y."/>
            <person name="Senoo K."/>
        </authorList>
    </citation>
    <scope>NUCLEOTIDE SEQUENCE [LARGE SCALE GENOMIC DNA]</scope>
    <source>
        <strain evidence="4">W79</strain>
    </source>
</reference>
<protein>
    <recommendedName>
        <fullName evidence="2">Sulfatase-modifying factor enzyme-like domain-containing protein</fullName>
    </recommendedName>
</protein>
<dbReference type="SUPFAM" id="SSF48726">
    <property type="entry name" value="Immunoglobulin"/>
    <property type="match status" value="1"/>
</dbReference>
<feature type="region of interest" description="Disordered" evidence="1">
    <location>
        <begin position="154"/>
        <end position="174"/>
    </location>
</feature>
<dbReference type="InterPro" id="IPR042095">
    <property type="entry name" value="SUMF_sf"/>
</dbReference>
<dbReference type="KEGG" id="msil:METEAL_24240"/>
<evidence type="ECO:0000313" key="4">
    <source>
        <dbReference type="Proteomes" id="UP001238179"/>
    </source>
</evidence>
<dbReference type="PANTHER" id="PTHR23150:SF19">
    <property type="entry name" value="FORMYLGLYCINE-GENERATING ENZYME"/>
    <property type="match status" value="1"/>
</dbReference>
<dbReference type="EMBL" id="AP027080">
    <property type="protein sequence ID" value="BDU73250.1"/>
    <property type="molecule type" value="Genomic_DNA"/>
</dbReference>
<dbReference type="InterPro" id="IPR016187">
    <property type="entry name" value="CTDL_fold"/>
</dbReference>
<dbReference type="GO" id="GO:0120147">
    <property type="term" value="F:formylglycine-generating oxidase activity"/>
    <property type="evidence" value="ECO:0007669"/>
    <property type="project" value="TreeGrafter"/>
</dbReference>
<dbReference type="PANTHER" id="PTHR23150">
    <property type="entry name" value="SULFATASE MODIFYING FACTOR 1, 2"/>
    <property type="match status" value="1"/>
</dbReference>
<sequence>MLTPPEPERSHSPDPRPGLALALGVVLGFATACGGRSRQALGASPLGTPRAGDPVITVPPVDTVVTEGQPATFSVVATGATPLSYLWRVNGVGVGTPTATCTLPFPRPGLSGSSVTVTVSDGAGQVTSSPVTLTVDPLRVTLAEGLPLDLTPIPRGVRRMGSSERDPYHEDDETPHDVAITRNFYMGTFLVTQAQWQQVMGNNPSAFQTPPSPRLPVEQVTYDDALAFLARLNAEMTTFCPLCPPGYVFRLPTEAEWEYACGAGSLTPWYWGDSFEAYPNYAWIGKQGAEAVGLLVPNYWGLYDMSGNLWEWCQDWYGPYRLRSGIDPDPVGPPTGSARVLRGGGWILTNPRFFRIAYRGARFPGSLANDQGFRVVLGPPRTP</sequence>
<evidence type="ECO:0000313" key="3">
    <source>
        <dbReference type="EMBL" id="BDU73250.1"/>
    </source>
</evidence>
<organism evidence="3 4">
    <name type="scientific">Mesoterricola silvestris</name>
    <dbReference type="NCBI Taxonomy" id="2927979"/>
    <lineage>
        <taxon>Bacteria</taxon>
        <taxon>Pseudomonadati</taxon>
        <taxon>Acidobacteriota</taxon>
        <taxon>Holophagae</taxon>
        <taxon>Holophagales</taxon>
        <taxon>Holophagaceae</taxon>
        <taxon>Mesoterricola</taxon>
    </lineage>
</organism>
<dbReference type="Gene3D" id="2.60.40.10">
    <property type="entry name" value="Immunoglobulins"/>
    <property type="match status" value="1"/>
</dbReference>
<dbReference type="Proteomes" id="UP001238179">
    <property type="component" value="Chromosome"/>
</dbReference>
<dbReference type="RefSeq" id="WP_316411898.1">
    <property type="nucleotide sequence ID" value="NZ_AP027080.1"/>
</dbReference>
<gene>
    <name evidence="3" type="ORF">METEAL_24240</name>
</gene>
<keyword evidence="4" id="KW-1185">Reference proteome</keyword>
<dbReference type="AlphaFoldDB" id="A0AA48K9N2"/>
<dbReference type="SUPFAM" id="SSF56436">
    <property type="entry name" value="C-type lectin-like"/>
    <property type="match status" value="1"/>
</dbReference>
<feature type="domain" description="Sulfatase-modifying factor enzyme-like" evidence="2">
    <location>
        <begin position="152"/>
        <end position="376"/>
    </location>
</feature>
<dbReference type="InterPro" id="IPR013783">
    <property type="entry name" value="Ig-like_fold"/>
</dbReference>
<dbReference type="InterPro" id="IPR005532">
    <property type="entry name" value="SUMF_dom"/>
</dbReference>
<dbReference type="Gene3D" id="3.90.1580.10">
    <property type="entry name" value="paralog of FGE (formylglycine-generating enzyme)"/>
    <property type="match status" value="1"/>
</dbReference>
<evidence type="ECO:0000256" key="1">
    <source>
        <dbReference type="SAM" id="MobiDB-lite"/>
    </source>
</evidence>
<name>A0AA48K9N2_9BACT</name>
<dbReference type="InterPro" id="IPR051043">
    <property type="entry name" value="Sulfatase_Mod_Factor_Kinase"/>
</dbReference>
<proteinExistence type="predicted"/>
<dbReference type="InterPro" id="IPR036179">
    <property type="entry name" value="Ig-like_dom_sf"/>
</dbReference>